<keyword evidence="4" id="KW-1185">Reference proteome</keyword>
<dbReference type="GeneID" id="29003064"/>
<sequence length="177" mass="18594">MRFNTIFIATVACLVATGSFVKATEDDLLGDHQVDGLDLDPSAVDLQPAGLDLDHSEADLEPAGLDLDHSDIDLQPAGLDLDHSDVDLQPAGFDLDHSDVDLHPTLDNPLDIERRSIGSTGSGIGSGLQSAKSQQQAKGLAALRKTPGGKGSSAAAIKGYMRLNSAKYKLKKATDFS</sequence>
<name>A0A167PPK7_PHYB8</name>
<accession>A0A167PPK7</accession>
<dbReference type="AlphaFoldDB" id="A0A167PPK7"/>
<gene>
    <name evidence="3" type="ORF">PHYBLDRAFT_69753</name>
</gene>
<dbReference type="RefSeq" id="XP_018296348.1">
    <property type="nucleotide sequence ID" value="XM_018442158.1"/>
</dbReference>
<protein>
    <submittedName>
        <fullName evidence="3">Uncharacterized protein</fullName>
    </submittedName>
</protein>
<feature type="region of interest" description="Disordered" evidence="1">
    <location>
        <begin position="116"/>
        <end position="154"/>
    </location>
</feature>
<evidence type="ECO:0000256" key="2">
    <source>
        <dbReference type="SAM" id="SignalP"/>
    </source>
</evidence>
<evidence type="ECO:0000313" key="4">
    <source>
        <dbReference type="Proteomes" id="UP000077315"/>
    </source>
</evidence>
<reference evidence="4" key="1">
    <citation type="submission" date="2015-06" db="EMBL/GenBank/DDBJ databases">
        <title>Expansion of signal transduction pathways in fungi by whole-genome duplication.</title>
        <authorList>
            <consortium name="DOE Joint Genome Institute"/>
            <person name="Corrochano L.M."/>
            <person name="Kuo A."/>
            <person name="Marcet-Houben M."/>
            <person name="Polaino S."/>
            <person name="Salamov A."/>
            <person name="Villalobos J.M."/>
            <person name="Alvarez M.I."/>
            <person name="Avalos J."/>
            <person name="Benito E.P."/>
            <person name="Benoit I."/>
            <person name="Burger G."/>
            <person name="Camino L.P."/>
            <person name="Canovas D."/>
            <person name="Cerda-Olmedo E."/>
            <person name="Cheng J.-F."/>
            <person name="Dominguez A."/>
            <person name="Elias M."/>
            <person name="Eslava A.P."/>
            <person name="Glaser F."/>
            <person name="Grimwood J."/>
            <person name="Gutierrez G."/>
            <person name="Heitman J."/>
            <person name="Henrissat B."/>
            <person name="Iturriaga E.A."/>
            <person name="Lang B.F."/>
            <person name="Lavin J.L."/>
            <person name="Lee S."/>
            <person name="Li W."/>
            <person name="Lindquist E."/>
            <person name="Lopez-Garcia S."/>
            <person name="Luque E.M."/>
            <person name="Marcos A.T."/>
            <person name="Martin J."/>
            <person name="McCluskey K."/>
            <person name="Medina H.R."/>
            <person name="Miralles-Duran A."/>
            <person name="Miyazaki A."/>
            <person name="Munoz-Torres E."/>
            <person name="Oguiza J.A."/>
            <person name="Ohm R."/>
            <person name="Olmedo M."/>
            <person name="Orejas M."/>
            <person name="Ortiz-Castellanos L."/>
            <person name="Pisabarro A.G."/>
            <person name="Rodriguez-Romero J."/>
            <person name="Ruiz-Herrera J."/>
            <person name="Ruiz-Vazquez R."/>
            <person name="Sanz C."/>
            <person name="Schackwitz W."/>
            <person name="Schmutz J."/>
            <person name="Shahriari M."/>
            <person name="Shelest E."/>
            <person name="Silva-Franco F."/>
            <person name="Soanes D."/>
            <person name="Syed K."/>
            <person name="Tagua V.G."/>
            <person name="Talbot N.J."/>
            <person name="Thon M."/>
            <person name="De vries R.P."/>
            <person name="Wiebenga A."/>
            <person name="Yadav J.S."/>
            <person name="Braun E.L."/>
            <person name="Baker S."/>
            <person name="Garre V."/>
            <person name="Horwitz B."/>
            <person name="Torres-Martinez S."/>
            <person name="Idnurm A."/>
            <person name="Herrera-Estrella A."/>
            <person name="Gabaldon T."/>
            <person name="Grigoriev I.V."/>
        </authorList>
    </citation>
    <scope>NUCLEOTIDE SEQUENCE [LARGE SCALE GENOMIC DNA]</scope>
    <source>
        <strain evidence="4">NRRL 1555(-)</strain>
    </source>
</reference>
<dbReference type="InParanoid" id="A0A167PPK7"/>
<organism evidence="3 4">
    <name type="scientific">Phycomyces blakesleeanus (strain ATCC 8743b / DSM 1359 / FGSC 10004 / NBRC 33097 / NRRL 1555)</name>
    <dbReference type="NCBI Taxonomy" id="763407"/>
    <lineage>
        <taxon>Eukaryota</taxon>
        <taxon>Fungi</taxon>
        <taxon>Fungi incertae sedis</taxon>
        <taxon>Mucoromycota</taxon>
        <taxon>Mucoromycotina</taxon>
        <taxon>Mucoromycetes</taxon>
        <taxon>Mucorales</taxon>
        <taxon>Phycomycetaceae</taxon>
        <taxon>Phycomyces</taxon>
    </lineage>
</organism>
<evidence type="ECO:0000256" key="1">
    <source>
        <dbReference type="SAM" id="MobiDB-lite"/>
    </source>
</evidence>
<feature type="compositionally biased region" description="Polar residues" evidence="1">
    <location>
        <begin position="128"/>
        <end position="137"/>
    </location>
</feature>
<proteinExistence type="predicted"/>
<dbReference type="EMBL" id="KV440973">
    <property type="protein sequence ID" value="OAD78308.1"/>
    <property type="molecule type" value="Genomic_DNA"/>
</dbReference>
<keyword evidence="2" id="KW-0732">Signal</keyword>
<dbReference type="OrthoDB" id="10586609at2759"/>
<dbReference type="Proteomes" id="UP000077315">
    <property type="component" value="Unassembled WGS sequence"/>
</dbReference>
<feature type="chain" id="PRO_5007891229" evidence="2">
    <location>
        <begin position="24"/>
        <end position="177"/>
    </location>
</feature>
<feature type="signal peptide" evidence="2">
    <location>
        <begin position="1"/>
        <end position="23"/>
    </location>
</feature>
<evidence type="ECO:0000313" key="3">
    <source>
        <dbReference type="EMBL" id="OAD78308.1"/>
    </source>
</evidence>
<dbReference type="VEuPathDB" id="FungiDB:PHYBLDRAFT_69753"/>